<evidence type="ECO:0000259" key="1">
    <source>
        <dbReference type="SMART" id="SM00871"/>
    </source>
</evidence>
<protein>
    <submittedName>
        <fullName evidence="2">AraC family transcriptional regulator</fullName>
    </submittedName>
</protein>
<dbReference type="InterPro" id="IPR053182">
    <property type="entry name" value="YobU-like_regulator"/>
</dbReference>
<dbReference type="InterPro" id="IPR011256">
    <property type="entry name" value="Reg_factor_effector_dom_sf"/>
</dbReference>
<sequence length="160" mass="18272">MQPHTKTIAAKKLVGQHMLMSLADNKTGELFRGFMPRRGEIKNALSADIICMQVYKPDLNFNDITLNTIHQKWAAVEVDGFNDLPDGMEAFTIPTGMYAIFLYKGNPAEFGPTFNYIFNTWLPASPYETDNRPHFEVLGEKYKNNDPASEEEIWIPVRLK</sequence>
<dbReference type="SMART" id="SM00871">
    <property type="entry name" value="AraC_E_bind"/>
    <property type="match status" value="1"/>
</dbReference>
<dbReference type="OrthoDB" id="8560232at2"/>
<dbReference type="EMBL" id="SEWG01000005">
    <property type="protein sequence ID" value="RYU89648.1"/>
    <property type="molecule type" value="Genomic_DNA"/>
</dbReference>
<evidence type="ECO:0000313" key="3">
    <source>
        <dbReference type="Proteomes" id="UP000293331"/>
    </source>
</evidence>
<gene>
    <name evidence="2" type="ORF">EWM62_14005</name>
</gene>
<proteinExistence type="predicted"/>
<dbReference type="Gene3D" id="3.20.80.10">
    <property type="entry name" value="Regulatory factor, effector binding domain"/>
    <property type="match status" value="1"/>
</dbReference>
<evidence type="ECO:0000313" key="2">
    <source>
        <dbReference type="EMBL" id="RYU89648.1"/>
    </source>
</evidence>
<name>A0A4Q5LJS7_9SPHI</name>
<keyword evidence="3" id="KW-1185">Reference proteome</keyword>
<feature type="domain" description="AraC effector-binding" evidence="1">
    <location>
        <begin position="1"/>
        <end position="158"/>
    </location>
</feature>
<organism evidence="2 3">
    <name type="scientific">Mucilaginibacter terrigena</name>
    <dbReference type="NCBI Taxonomy" id="2492395"/>
    <lineage>
        <taxon>Bacteria</taxon>
        <taxon>Pseudomonadati</taxon>
        <taxon>Bacteroidota</taxon>
        <taxon>Sphingobacteriia</taxon>
        <taxon>Sphingobacteriales</taxon>
        <taxon>Sphingobacteriaceae</taxon>
        <taxon>Mucilaginibacter</taxon>
    </lineage>
</organism>
<accession>A0A4Q5LJS7</accession>
<reference evidence="2 3" key="1">
    <citation type="submission" date="2019-02" db="EMBL/GenBank/DDBJ databases">
        <title>Bacterial novel species Mucilaginibacter sp. 17JY9-4 isolated from soil.</title>
        <authorList>
            <person name="Jung H.-Y."/>
        </authorList>
    </citation>
    <scope>NUCLEOTIDE SEQUENCE [LARGE SCALE GENOMIC DNA]</scope>
    <source>
        <strain evidence="2 3">17JY9-4</strain>
    </source>
</reference>
<dbReference type="SUPFAM" id="SSF55136">
    <property type="entry name" value="Probable bacterial effector-binding domain"/>
    <property type="match status" value="1"/>
</dbReference>
<comment type="caution">
    <text evidence="2">The sequence shown here is derived from an EMBL/GenBank/DDBJ whole genome shotgun (WGS) entry which is preliminary data.</text>
</comment>
<dbReference type="InterPro" id="IPR029441">
    <property type="entry name" value="Cass2"/>
</dbReference>
<dbReference type="AlphaFoldDB" id="A0A4Q5LJS7"/>
<dbReference type="InterPro" id="IPR010499">
    <property type="entry name" value="AraC_E-bd"/>
</dbReference>
<dbReference type="PANTHER" id="PTHR36444:SF2">
    <property type="entry name" value="TRANSCRIPTIONAL REGULATOR PROTEIN YOBU-RELATED"/>
    <property type="match status" value="1"/>
</dbReference>
<dbReference type="Pfam" id="PF14526">
    <property type="entry name" value="Cass2"/>
    <property type="match status" value="1"/>
</dbReference>
<dbReference type="PANTHER" id="PTHR36444">
    <property type="entry name" value="TRANSCRIPTIONAL REGULATOR PROTEIN YOBU-RELATED"/>
    <property type="match status" value="1"/>
</dbReference>
<dbReference type="Proteomes" id="UP000293331">
    <property type="component" value="Unassembled WGS sequence"/>
</dbReference>